<proteinExistence type="predicted"/>
<dbReference type="SUPFAM" id="SSF52833">
    <property type="entry name" value="Thioredoxin-like"/>
    <property type="match status" value="1"/>
</dbReference>
<accession>A0A167PKQ1</accession>
<dbReference type="InterPro" id="IPR004045">
    <property type="entry name" value="Glutathione_S-Trfase_N"/>
</dbReference>
<dbReference type="Gene3D" id="1.20.1050.10">
    <property type="match status" value="1"/>
</dbReference>
<name>A0A167PKQ1_CALVF</name>
<feature type="domain" description="GST N-terminal" evidence="1">
    <location>
        <begin position="10"/>
        <end position="93"/>
    </location>
</feature>
<reference evidence="2 3" key="1">
    <citation type="journal article" date="2016" name="Mol. Biol. Evol.">
        <title>Comparative Genomics of Early-Diverging Mushroom-Forming Fungi Provides Insights into the Origins of Lignocellulose Decay Capabilities.</title>
        <authorList>
            <person name="Nagy L.G."/>
            <person name="Riley R."/>
            <person name="Tritt A."/>
            <person name="Adam C."/>
            <person name="Daum C."/>
            <person name="Floudas D."/>
            <person name="Sun H."/>
            <person name="Yadav J.S."/>
            <person name="Pangilinan J."/>
            <person name="Larsson K.H."/>
            <person name="Matsuura K."/>
            <person name="Barry K."/>
            <person name="Labutti K."/>
            <person name="Kuo R."/>
            <person name="Ohm R.A."/>
            <person name="Bhattacharya S.S."/>
            <person name="Shirouzu T."/>
            <person name="Yoshinaga Y."/>
            <person name="Martin F.M."/>
            <person name="Grigoriev I.V."/>
            <person name="Hibbett D.S."/>
        </authorList>
    </citation>
    <scope>NUCLEOTIDE SEQUENCE [LARGE SCALE GENOMIC DNA]</scope>
    <source>
        <strain evidence="2 3">TUFC12733</strain>
    </source>
</reference>
<dbReference type="InterPro" id="IPR036249">
    <property type="entry name" value="Thioredoxin-like_sf"/>
</dbReference>
<protein>
    <recommendedName>
        <fullName evidence="1">GST N-terminal domain-containing protein</fullName>
    </recommendedName>
</protein>
<dbReference type="OrthoDB" id="4951845at2759"/>
<keyword evidence="3" id="KW-1185">Reference proteome</keyword>
<organism evidence="2 3">
    <name type="scientific">Calocera viscosa (strain TUFC12733)</name>
    <dbReference type="NCBI Taxonomy" id="1330018"/>
    <lineage>
        <taxon>Eukaryota</taxon>
        <taxon>Fungi</taxon>
        <taxon>Dikarya</taxon>
        <taxon>Basidiomycota</taxon>
        <taxon>Agaricomycotina</taxon>
        <taxon>Dacrymycetes</taxon>
        <taxon>Dacrymycetales</taxon>
        <taxon>Dacrymycetaceae</taxon>
        <taxon>Calocera</taxon>
    </lineage>
</organism>
<dbReference type="Gene3D" id="3.40.30.10">
    <property type="entry name" value="Glutaredoxin"/>
    <property type="match status" value="1"/>
</dbReference>
<evidence type="ECO:0000313" key="2">
    <source>
        <dbReference type="EMBL" id="KZO98899.1"/>
    </source>
</evidence>
<dbReference type="EMBL" id="KV417274">
    <property type="protein sequence ID" value="KZO98899.1"/>
    <property type="molecule type" value="Genomic_DNA"/>
</dbReference>
<dbReference type="Pfam" id="PF13409">
    <property type="entry name" value="GST_N_2"/>
    <property type="match status" value="1"/>
</dbReference>
<dbReference type="PROSITE" id="PS50404">
    <property type="entry name" value="GST_NTER"/>
    <property type="match status" value="1"/>
</dbReference>
<sequence>MTKIATAGPEDLQLYYVAESPFASKLLFAIKELGLTDAVSLHAVSDPPPAELVEANSLYPLSAFVPSLVTPDGTLFDSSVILQYLDSLSPDLDGKLFPPADTRDRWLALTHEALSKGVMGTVMMVHQQRARGAGDRVLAPQEERARRGLERLAEYEVPDTGRTVLDVRGIALGSMLDYMSKCEWSSGWREWEGGSTLGPWFDEIKHRLP</sequence>
<evidence type="ECO:0000259" key="1">
    <source>
        <dbReference type="PROSITE" id="PS50404"/>
    </source>
</evidence>
<gene>
    <name evidence="2" type="ORF">CALVIDRAFT_561830</name>
</gene>
<dbReference type="STRING" id="1330018.A0A167PKQ1"/>
<dbReference type="Proteomes" id="UP000076738">
    <property type="component" value="Unassembled WGS sequence"/>
</dbReference>
<dbReference type="AlphaFoldDB" id="A0A167PKQ1"/>
<evidence type="ECO:0000313" key="3">
    <source>
        <dbReference type="Proteomes" id="UP000076738"/>
    </source>
</evidence>